<gene>
    <name evidence="7" type="ORF">DOO78_09665</name>
</gene>
<accession>A0A327MA24</accession>
<dbReference type="EMBL" id="QLIX01000005">
    <property type="protein sequence ID" value="RAI59286.1"/>
    <property type="molecule type" value="Genomic_DNA"/>
</dbReference>
<proteinExistence type="predicted"/>
<dbReference type="OrthoDB" id="9812907at2"/>
<evidence type="ECO:0000313" key="8">
    <source>
        <dbReference type="Proteomes" id="UP000249065"/>
    </source>
</evidence>
<feature type="region of interest" description="Disordered" evidence="4">
    <location>
        <begin position="1"/>
        <end position="36"/>
    </location>
</feature>
<comment type="caution">
    <text evidence="7">The sequence shown here is derived from an EMBL/GenBank/DDBJ whole genome shotgun (WGS) entry which is preliminary data.</text>
</comment>
<evidence type="ECO:0000256" key="3">
    <source>
        <dbReference type="PIRSR" id="PIRSR000103-1"/>
    </source>
</evidence>
<dbReference type="AlphaFoldDB" id="A0A327MA24"/>
<protein>
    <submittedName>
        <fullName evidence="7">NAD(P)-dependent oxidoreductase</fullName>
    </submittedName>
</protein>
<keyword evidence="1" id="KW-0560">Oxidoreductase</keyword>
<dbReference type="PANTHER" id="PTHR43060">
    <property type="entry name" value="3-HYDROXYISOBUTYRATE DEHYDROGENASE-LIKE 1, MITOCHONDRIAL-RELATED"/>
    <property type="match status" value="1"/>
</dbReference>
<keyword evidence="2" id="KW-0520">NAD</keyword>
<dbReference type="InterPro" id="IPR015815">
    <property type="entry name" value="HIBADH-related"/>
</dbReference>
<dbReference type="Proteomes" id="UP000249065">
    <property type="component" value="Unassembled WGS sequence"/>
</dbReference>
<dbReference type="InterPro" id="IPR008927">
    <property type="entry name" value="6-PGluconate_DH-like_C_sf"/>
</dbReference>
<feature type="active site" evidence="3">
    <location>
        <position position="221"/>
    </location>
</feature>
<evidence type="ECO:0000256" key="4">
    <source>
        <dbReference type="SAM" id="MobiDB-lite"/>
    </source>
</evidence>
<sequence>MRRDGAPGRRGQDAIPGSRRGGPGAASSRPPTPWFTAPRACATLRAPGRRRIMERTVGIIGLGIMGGAIARNLHAEGWRVFGVDPDPSRCAALAADGLRILADAAAAAREAPLLLSSLPAASALRATAEAVAGAGLPPRILVETSTFALEDKQEAEAVLRAAGHVMLDCPLSGTGAQAARRDLVVYASGDSEAIGRCAPLFAGFARATHDLGAFGNGTRMKLVANLLVAIHNLAAAEAMVLAEKAGLDPERVFELVRSGAGTSRVFELRAPMMAARRYAPPTMRNALWSKDLAVIGGFAAALDCPLPLFSAVLPLHAATLAEGHGEEDTAAVHAVLSRLAGLPR</sequence>
<evidence type="ECO:0000313" key="7">
    <source>
        <dbReference type="EMBL" id="RAI59286.1"/>
    </source>
</evidence>
<feature type="domain" description="3-hydroxyisobutyrate dehydrogenase-like NAD-binding" evidence="6">
    <location>
        <begin position="215"/>
        <end position="334"/>
    </location>
</feature>
<dbReference type="Gene3D" id="1.10.1040.10">
    <property type="entry name" value="N-(1-d-carboxylethyl)-l-norvaline Dehydrogenase, domain 2"/>
    <property type="match status" value="1"/>
</dbReference>
<organism evidence="7 8">
    <name type="scientific">Roseicella frigidaeris</name>
    <dbReference type="NCBI Taxonomy" id="2230885"/>
    <lineage>
        <taxon>Bacteria</taxon>
        <taxon>Pseudomonadati</taxon>
        <taxon>Pseudomonadota</taxon>
        <taxon>Alphaproteobacteria</taxon>
        <taxon>Acetobacterales</taxon>
        <taxon>Roseomonadaceae</taxon>
        <taxon>Roseicella</taxon>
    </lineage>
</organism>
<dbReference type="Pfam" id="PF14833">
    <property type="entry name" value="NAD_binding_11"/>
    <property type="match status" value="1"/>
</dbReference>
<dbReference type="InterPro" id="IPR036291">
    <property type="entry name" value="NAD(P)-bd_dom_sf"/>
</dbReference>
<dbReference type="SUPFAM" id="SSF48179">
    <property type="entry name" value="6-phosphogluconate dehydrogenase C-terminal domain-like"/>
    <property type="match status" value="1"/>
</dbReference>
<dbReference type="PIRSF" id="PIRSF000103">
    <property type="entry name" value="HIBADH"/>
    <property type="match status" value="1"/>
</dbReference>
<dbReference type="GO" id="GO:0016491">
    <property type="term" value="F:oxidoreductase activity"/>
    <property type="evidence" value="ECO:0007669"/>
    <property type="project" value="UniProtKB-KW"/>
</dbReference>
<name>A0A327MA24_9PROT</name>
<evidence type="ECO:0000256" key="1">
    <source>
        <dbReference type="ARBA" id="ARBA00023002"/>
    </source>
</evidence>
<dbReference type="InterPro" id="IPR029154">
    <property type="entry name" value="HIBADH-like_NADP-bd"/>
</dbReference>
<dbReference type="GO" id="GO:0050661">
    <property type="term" value="F:NADP binding"/>
    <property type="evidence" value="ECO:0007669"/>
    <property type="project" value="InterPro"/>
</dbReference>
<dbReference type="PANTHER" id="PTHR43060:SF15">
    <property type="entry name" value="3-HYDROXYISOBUTYRATE DEHYDROGENASE-LIKE 1, MITOCHONDRIAL-RELATED"/>
    <property type="match status" value="1"/>
</dbReference>
<dbReference type="GO" id="GO:0051287">
    <property type="term" value="F:NAD binding"/>
    <property type="evidence" value="ECO:0007669"/>
    <property type="project" value="InterPro"/>
</dbReference>
<feature type="compositionally biased region" description="Basic and acidic residues" evidence="4">
    <location>
        <begin position="1"/>
        <end position="12"/>
    </location>
</feature>
<dbReference type="SUPFAM" id="SSF51735">
    <property type="entry name" value="NAD(P)-binding Rossmann-fold domains"/>
    <property type="match status" value="1"/>
</dbReference>
<dbReference type="InterPro" id="IPR013328">
    <property type="entry name" value="6PGD_dom2"/>
</dbReference>
<evidence type="ECO:0000256" key="2">
    <source>
        <dbReference type="ARBA" id="ARBA00023027"/>
    </source>
</evidence>
<dbReference type="Gene3D" id="3.40.50.720">
    <property type="entry name" value="NAD(P)-binding Rossmann-like Domain"/>
    <property type="match status" value="1"/>
</dbReference>
<dbReference type="InterPro" id="IPR006115">
    <property type="entry name" value="6PGDH_NADP-bd"/>
</dbReference>
<dbReference type="Pfam" id="PF03446">
    <property type="entry name" value="NAD_binding_2"/>
    <property type="match status" value="1"/>
</dbReference>
<reference evidence="8" key="1">
    <citation type="submission" date="2018-06" db="EMBL/GenBank/DDBJ databases">
        <authorList>
            <person name="Khan S.A."/>
        </authorList>
    </citation>
    <scope>NUCLEOTIDE SEQUENCE [LARGE SCALE GENOMIC DNA]</scope>
    <source>
        <strain evidence="8">DB-1506</strain>
    </source>
</reference>
<evidence type="ECO:0000259" key="5">
    <source>
        <dbReference type="Pfam" id="PF03446"/>
    </source>
</evidence>
<feature type="domain" description="6-phosphogluconate dehydrogenase NADP-binding" evidence="5">
    <location>
        <begin position="56"/>
        <end position="207"/>
    </location>
</feature>
<keyword evidence="8" id="KW-1185">Reference proteome</keyword>
<evidence type="ECO:0000259" key="6">
    <source>
        <dbReference type="Pfam" id="PF14833"/>
    </source>
</evidence>